<dbReference type="Proteomes" id="UP000025229">
    <property type="component" value="Chromosome"/>
</dbReference>
<feature type="transmembrane region" description="Helical" evidence="8">
    <location>
        <begin position="55"/>
        <end position="74"/>
    </location>
</feature>
<evidence type="ECO:0000313" key="11">
    <source>
        <dbReference type="EMBL" id="MDX5894851.1"/>
    </source>
</evidence>
<dbReference type="Proteomes" id="UP001281130">
    <property type="component" value="Unassembled WGS sequence"/>
</dbReference>
<dbReference type="GO" id="GO:0005249">
    <property type="term" value="F:voltage-gated potassium channel activity"/>
    <property type="evidence" value="ECO:0007669"/>
    <property type="project" value="InterPro"/>
</dbReference>
<protein>
    <submittedName>
        <fullName evidence="10">Ion channel</fullName>
    </submittedName>
</protein>
<dbReference type="eggNOG" id="COG1226">
    <property type="taxonomic scope" value="Bacteria"/>
</dbReference>
<keyword evidence="5" id="KW-0406">Ion transport</keyword>
<dbReference type="KEGG" id="rrd:RradSPS_2165"/>
<dbReference type="EMBL" id="CP007514">
    <property type="protein sequence ID" value="AHY47448.1"/>
    <property type="molecule type" value="Genomic_DNA"/>
</dbReference>
<keyword evidence="7" id="KW-0407">Ion channel</keyword>
<keyword evidence="6 8" id="KW-0472">Membrane</keyword>
<evidence type="ECO:0000256" key="8">
    <source>
        <dbReference type="SAM" id="Phobius"/>
    </source>
</evidence>
<organism evidence="10 12">
    <name type="scientific">Rubrobacter radiotolerans</name>
    <name type="common">Arthrobacter radiotolerans</name>
    <dbReference type="NCBI Taxonomy" id="42256"/>
    <lineage>
        <taxon>Bacteria</taxon>
        <taxon>Bacillati</taxon>
        <taxon>Actinomycetota</taxon>
        <taxon>Rubrobacteria</taxon>
        <taxon>Rubrobacterales</taxon>
        <taxon>Rubrobacteraceae</taxon>
        <taxon>Rubrobacter</taxon>
    </lineage>
</organism>
<keyword evidence="3 8" id="KW-0812">Transmembrane</keyword>
<evidence type="ECO:0000256" key="2">
    <source>
        <dbReference type="ARBA" id="ARBA00022448"/>
    </source>
</evidence>
<evidence type="ECO:0000256" key="6">
    <source>
        <dbReference type="ARBA" id="ARBA00023136"/>
    </source>
</evidence>
<reference evidence="10 12" key="1">
    <citation type="submission" date="2014-03" db="EMBL/GenBank/DDBJ databases">
        <title>Complete genome sequence of the Radio-Resistant Rubrobacter radiotolerans RSPS-4.</title>
        <authorList>
            <person name="Egas C.C."/>
            <person name="Barroso C.C."/>
            <person name="Froufe H.J.C."/>
            <person name="Pacheco J.J."/>
            <person name="Albuquerque L.L."/>
            <person name="da Costa M.M.S."/>
        </authorList>
    </citation>
    <scope>NUCLEOTIDE SEQUENCE [LARGE SCALE GENOMIC DNA]</scope>
    <source>
        <strain evidence="10 12">RSPS-4</strain>
    </source>
</reference>
<accession>A0A023X523</accession>
<keyword evidence="4 8" id="KW-1133">Transmembrane helix</keyword>
<dbReference type="RefSeq" id="WP_051589712.1">
    <property type="nucleotide sequence ID" value="NZ_CP007514.1"/>
</dbReference>
<dbReference type="InterPro" id="IPR028325">
    <property type="entry name" value="VG_K_chnl"/>
</dbReference>
<evidence type="ECO:0000256" key="1">
    <source>
        <dbReference type="ARBA" id="ARBA00004141"/>
    </source>
</evidence>
<feature type="transmembrane region" description="Helical" evidence="8">
    <location>
        <begin position="188"/>
        <end position="213"/>
    </location>
</feature>
<evidence type="ECO:0000259" key="9">
    <source>
        <dbReference type="Pfam" id="PF07885"/>
    </source>
</evidence>
<feature type="transmembrane region" description="Helical" evidence="8">
    <location>
        <begin position="24"/>
        <end position="43"/>
    </location>
</feature>
<evidence type="ECO:0000256" key="5">
    <source>
        <dbReference type="ARBA" id="ARBA00023065"/>
    </source>
</evidence>
<name>A0A023X523_RUBRA</name>
<dbReference type="InterPro" id="IPR027359">
    <property type="entry name" value="Volt_channel_dom_sf"/>
</dbReference>
<keyword evidence="12" id="KW-1185">Reference proteome</keyword>
<proteinExistence type="predicted"/>
<dbReference type="PANTHER" id="PTHR11537">
    <property type="entry name" value="VOLTAGE-GATED POTASSIUM CHANNEL"/>
    <property type="match status" value="1"/>
</dbReference>
<dbReference type="Gene3D" id="1.20.5.110">
    <property type="match status" value="1"/>
</dbReference>
<evidence type="ECO:0000256" key="3">
    <source>
        <dbReference type="ARBA" id="ARBA00022692"/>
    </source>
</evidence>
<dbReference type="Pfam" id="PF07885">
    <property type="entry name" value="Ion_trans_2"/>
    <property type="match status" value="1"/>
</dbReference>
<dbReference type="AlphaFoldDB" id="A0A023X523"/>
<keyword evidence="2" id="KW-0813">Transport</keyword>
<dbReference type="Gene3D" id="1.20.120.350">
    <property type="entry name" value="Voltage-gated potassium channels. Chain C"/>
    <property type="match status" value="1"/>
</dbReference>
<evidence type="ECO:0000256" key="4">
    <source>
        <dbReference type="ARBA" id="ARBA00022989"/>
    </source>
</evidence>
<evidence type="ECO:0000256" key="7">
    <source>
        <dbReference type="ARBA" id="ARBA00023303"/>
    </source>
</evidence>
<sequence>MSAPRSREAGDEVRLRRVEHATEVPMLILAFAYLPAFVVSYLPGASADVRLAGAVVEYAIVGVFALELLVRLSVAERKLAFLKRNWLDVVIVALPLLRPLRFLRAARALPLIARGLVALRRVMGNYRGAYVLLVGVLSVLSGALVVSVAEQGAGGPIDSFGDALWWSVTTITTVGYGDTHPVTAGGRLVASLLMIVGIALFGLLTASVAAYFVEDRAEDREDVSNRELLRKLEALEARLAEMESRDPNLTGRRDDRRR</sequence>
<evidence type="ECO:0000313" key="10">
    <source>
        <dbReference type="EMBL" id="AHY47448.1"/>
    </source>
</evidence>
<dbReference type="Gene3D" id="1.10.287.70">
    <property type="match status" value="1"/>
</dbReference>
<dbReference type="STRING" id="42256.RradSPS_2165"/>
<gene>
    <name evidence="10" type="ORF">RradSPS_2165</name>
    <name evidence="11" type="ORF">SIL72_12555</name>
</gene>
<evidence type="ECO:0000313" key="12">
    <source>
        <dbReference type="Proteomes" id="UP000025229"/>
    </source>
</evidence>
<feature type="transmembrane region" description="Helical" evidence="8">
    <location>
        <begin position="129"/>
        <end position="149"/>
    </location>
</feature>
<dbReference type="OrthoDB" id="9799090at2"/>
<dbReference type="InterPro" id="IPR013099">
    <property type="entry name" value="K_chnl_dom"/>
</dbReference>
<dbReference type="GO" id="GO:0001508">
    <property type="term" value="P:action potential"/>
    <property type="evidence" value="ECO:0007669"/>
    <property type="project" value="TreeGrafter"/>
</dbReference>
<dbReference type="SUPFAM" id="SSF81324">
    <property type="entry name" value="Voltage-gated potassium channels"/>
    <property type="match status" value="1"/>
</dbReference>
<dbReference type="PANTHER" id="PTHR11537:SF254">
    <property type="entry name" value="POTASSIUM VOLTAGE-GATED CHANNEL PROTEIN SHAB"/>
    <property type="match status" value="1"/>
</dbReference>
<feature type="domain" description="Potassium channel" evidence="9">
    <location>
        <begin position="140"/>
        <end position="213"/>
    </location>
</feature>
<dbReference type="EMBL" id="JAWXXX010000001">
    <property type="protein sequence ID" value="MDX5894851.1"/>
    <property type="molecule type" value="Genomic_DNA"/>
</dbReference>
<comment type="subcellular location">
    <subcellularLocation>
        <location evidence="1">Membrane</location>
        <topology evidence="1">Multi-pass membrane protein</topology>
    </subcellularLocation>
</comment>
<dbReference type="HOGENOM" id="CLU_011722_6_3_11"/>
<dbReference type="GO" id="GO:0008076">
    <property type="term" value="C:voltage-gated potassium channel complex"/>
    <property type="evidence" value="ECO:0007669"/>
    <property type="project" value="InterPro"/>
</dbReference>
<reference evidence="11" key="2">
    <citation type="submission" date="2023-11" db="EMBL/GenBank/DDBJ databases">
        <title>MicrobeMod: A computational toolkit for identifying prokaryotic methylation and restriction-modification with nanopore sequencing.</title>
        <authorList>
            <person name="Crits-Christoph A."/>
            <person name="Kang S.C."/>
            <person name="Lee H."/>
            <person name="Ostrov N."/>
        </authorList>
    </citation>
    <scope>NUCLEOTIDE SEQUENCE</scope>
    <source>
        <strain evidence="11">ATCC 51242</strain>
    </source>
</reference>